<protein>
    <submittedName>
        <fullName evidence="2">Uncharacterized protein</fullName>
    </submittedName>
</protein>
<dbReference type="EMBL" id="MN739920">
    <property type="protein sequence ID" value="QHT77638.1"/>
    <property type="molecule type" value="Genomic_DNA"/>
</dbReference>
<feature type="transmembrane region" description="Helical" evidence="1">
    <location>
        <begin position="20"/>
        <end position="43"/>
    </location>
</feature>
<keyword evidence="1" id="KW-0472">Membrane</keyword>
<dbReference type="AlphaFoldDB" id="A0A6C0HAM6"/>
<evidence type="ECO:0000313" key="2">
    <source>
        <dbReference type="EMBL" id="QHT77638.1"/>
    </source>
</evidence>
<reference evidence="2" key="1">
    <citation type="journal article" date="2020" name="Nature">
        <title>Giant virus diversity and host interactions through global metagenomics.</title>
        <authorList>
            <person name="Schulz F."/>
            <person name="Roux S."/>
            <person name="Paez-Espino D."/>
            <person name="Jungbluth S."/>
            <person name="Walsh D.A."/>
            <person name="Denef V.J."/>
            <person name="McMahon K.D."/>
            <person name="Konstantinidis K.T."/>
            <person name="Eloe-Fadrosh E.A."/>
            <person name="Kyrpides N.C."/>
            <person name="Woyke T."/>
        </authorList>
    </citation>
    <scope>NUCLEOTIDE SEQUENCE</scope>
    <source>
        <strain evidence="2">GVMAG-M-3300023179-90</strain>
    </source>
</reference>
<organism evidence="2">
    <name type="scientific">viral metagenome</name>
    <dbReference type="NCBI Taxonomy" id="1070528"/>
    <lineage>
        <taxon>unclassified sequences</taxon>
        <taxon>metagenomes</taxon>
        <taxon>organismal metagenomes</taxon>
    </lineage>
</organism>
<evidence type="ECO:0000256" key="1">
    <source>
        <dbReference type="SAM" id="Phobius"/>
    </source>
</evidence>
<proteinExistence type="predicted"/>
<sequence>MSKKFSNNNEIIQPTMLSVFFRSFNNVFFIAILLLIGIYYFYLRKHPSKKTWVTILGNFRENNTFIIVIAAFLFLSFLYSRITYFEKEITVKEINNTFYGKYGSNIIVDTDDNIYSVSNTIYYLQFSSMELYAKIDSGKKYKIRGYGKRIPFLGLSPIIIDAKPVA</sequence>
<feature type="transmembrane region" description="Helical" evidence="1">
    <location>
        <begin position="64"/>
        <end position="82"/>
    </location>
</feature>
<name>A0A6C0HAM6_9ZZZZ</name>
<accession>A0A6C0HAM6</accession>
<keyword evidence="1" id="KW-1133">Transmembrane helix</keyword>
<keyword evidence="1" id="KW-0812">Transmembrane</keyword>